<dbReference type="EMBL" id="WAAU01000029">
    <property type="protein sequence ID" value="KAB1154161.1"/>
    <property type="molecule type" value="Genomic_DNA"/>
</dbReference>
<feature type="transmembrane region" description="Helical" evidence="1">
    <location>
        <begin position="120"/>
        <end position="140"/>
    </location>
</feature>
<keyword evidence="3" id="KW-1185">Reference proteome</keyword>
<feature type="transmembrane region" description="Helical" evidence="1">
    <location>
        <begin position="63"/>
        <end position="84"/>
    </location>
</feature>
<dbReference type="RefSeq" id="WP_150900795.1">
    <property type="nucleotide sequence ID" value="NZ_WAAU01000029.1"/>
</dbReference>
<dbReference type="OrthoDB" id="1430040at2"/>
<reference evidence="2 3" key="1">
    <citation type="submission" date="2019-09" db="EMBL/GenBank/DDBJ databases">
        <authorList>
            <person name="Cao W.R."/>
        </authorList>
    </citation>
    <scope>NUCLEOTIDE SEQUENCE [LARGE SCALE GENOMIC DNA]</scope>
    <source>
        <strain evidence="3">a4</strain>
    </source>
</reference>
<keyword evidence="1" id="KW-0812">Transmembrane</keyword>
<organism evidence="2 3">
    <name type="scientific">Tenacibaculum aiptasiae</name>
    <dbReference type="NCBI Taxonomy" id="426481"/>
    <lineage>
        <taxon>Bacteria</taxon>
        <taxon>Pseudomonadati</taxon>
        <taxon>Bacteroidota</taxon>
        <taxon>Flavobacteriia</taxon>
        <taxon>Flavobacteriales</taxon>
        <taxon>Flavobacteriaceae</taxon>
        <taxon>Tenacibaculum</taxon>
    </lineage>
</organism>
<keyword evidence="1" id="KW-0472">Membrane</keyword>
<evidence type="ECO:0000313" key="3">
    <source>
        <dbReference type="Proteomes" id="UP000467305"/>
    </source>
</evidence>
<feature type="transmembrane region" description="Helical" evidence="1">
    <location>
        <begin position="156"/>
        <end position="172"/>
    </location>
</feature>
<protein>
    <submittedName>
        <fullName evidence="2">Uncharacterized protein</fullName>
    </submittedName>
</protein>
<evidence type="ECO:0000256" key="1">
    <source>
        <dbReference type="SAM" id="Phobius"/>
    </source>
</evidence>
<comment type="caution">
    <text evidence="2">The sequence shown here is derived from an EMBL/GenBank/DDBJ whole genome shotgun (WGS) entry which is preliminary data.</text>
</comment>
<name>A0A7J5A9B5_9FLAO</name>
<feature type="transmembrane region" description="Helical" evidence="1">
    <location>
        <begin position="40"/>
        <end position="57"/>
    </location>
</feature>
<sequence length="197" mass="23370">MEELNKWKDMYQKSESDTLSIDQLIERLNVIEKGVRKKRILLIMCFLVLIVTSLLRLPEFENIYYVLSYVLITIGISMKLFVLYRGKYSLISDKTKFNNQNFIKNHVGKLKEKINFEKRYLMVFLILMIGGVNFALIGMYDKGTIFNFEFNQSNRLFIHLSTILLFFVGFYLNSKKINRYKKDVLELITELEDATKK</sequence>
<keyword evidence="1" id="KW-1133">Transmembrane helix</keyword>
<dbReference type="Proteomes" id="UP000467305">
    <property type="component" value="Unassembled WGS sequence"/>
</dbReference>
<accession>A0A7J5A9B5</accession>
<proteinExistence type="predicted"/>
<evidence type="ECO:0000313" key="2">
    <source>
        <dbReference type="EMBL" id="KAB1154161.1"/>
    </source>
</evidence>
<gene>
    <name evidence="2" type="ORF">F7018_14375</name>
</gene>
<dbReference type="AlphaFoldDB" id="A0A7J5A9B5"/>